<dbReference type="InterPro" id="IPR009051">
    <property type="entry name" value="Helical_ferredxn"/>
</dbReference>
<dbReference type="PROSITE" id="PS00198">
    <property type="entry name" value="4FE4S_FER_1"/>
    <property type="match status" value="3"/>
</dbReference>
<dbReference type="Gene3D" id="1.10.1060.10">
    <property type="entry name" value="Alpha-helical ferredoxin"/>
    <property type="match status" value="2"/>
</dbReference>
<dbReference type="STRING" id="91360.SAMN05660330_01187"/>
<keyword evidence="5 10" id="KW-1133">Transmembrane helix</keyword>
<feature type="transmembrane region" description="Helical" evidence="10">
    <location>
        <begin position="84"/>
        <end position="107"/>
    </location>
</feature>
<evidence type="ECO:0000256" key="2">
    <source>
        <dbReference type="ARBA" id="ARBA00022475"/>
    </source>
</evidence>
<evidence type="ECO:0000256" key="5">
    <source>
        <dbReference type="ARBA" id="ARBA00022989"/>
    </source>
</evidence>
<keyword evidence="9 10" id="KW-0472">Membrane</keyword>
<keyword evidence="13" id="KW-1185">Reference proteome</keyword>
<sequence length="573" mass="63061">MNFNILLGLSVIVCLIGLFIRFSTWFSQGIAPSGSPAFSESRVGAAIKGVVSTLLGPRIFLVIKSFFADLLFLKRTFDKSYLRWVAHILIFTGFILLLLMHALGAIVSDSLFANYQPTLNPFLFLRNLFGVMVLAGLALAIYRRFSSKPQRLRNYPGDWAALVIIAAIILSGFFLEGTKMSSYSTFTRMTEEYGSLDEEETLALEAYWVAQNGLVSPNFAESPSAELVAAGKEQNGYNCIDCHASNRSAFGGFAATKVVGGFFSSVGDAAAVSFFYYLHILACFTLLAWLPFGKMFHIVAAPLSLLTKRVTNDTVSSPANGLNTQMLGLSACTHCGACTVECSSSMFYEYFDNDFILPSEKVQYLKNLAAGRPIDRQTLKRLQEGLYICTSCDRCTTVCPSGINLKELFVRSRYVLLENGKPETALLSHFSFPLALAGNFVDDHLKALKKVTDQFKDCFKSLADFSGPLNLGQTGSGNNESYRGCYSCRRCTNICPVVRSFDNPSEELGLLPHQIIYSLGIGNRELAMGSKMIWSCSTCYLCQEHCPNEVQLCDIFYGLKNDAINKLEAGASV</sequence>
<organism evidence="12 13">
    <name type="scientific">Desulforhopalus singaporensis</name>
    <dbReference type="NCBI Taxonomy" id="91360"/>
    <lineage>
        <taxon>Bacteria</taxon>
        <taxon>Pseudomonadati</taxon>
        <taxon>Thermodesulfobacteriota</taxon>
        <taxon>Desulfobulbia</taxon>
        <taxon>Desulfobulbales</taxon>
        <taxon>Desulfocapsaceae</taxon>
        <taxon>Desulforhopalus</taxon>
    </lineage>
</organism>
<dbReference type="EMBL" id="FNJI01000006">
    <property type="protein sequence ID" value="SDO83908.1"/>
    <property type="molecule type" value="Genomic_DNA"/>
</dbReference>
<dbReference type="Proteomes" id="UP000199073">
    <property type="component" value="Unassembled WGS sequence"/>
</dbReference>
<dbReference type="AlphaFoldDB" id="A0A1H0MTX2"/>
<keyword evidence="8" id="KW-0411">Iron-sulfur</keyword>
<evidence type="ECO:0000256" key="7">
    <source>
        <dbReference type="ARBA" id="ARBA00023004"/>
    </source>
</evidence>
<dbReference type="InterPro" id="IPR023234">
    <property type="entry name" value="NarG-like_domain"/>
</dbReference>
<dbReference type="Pfam" id="PF02665">
    <property type="entry name" value="Nitrate_red_gam"/>
    <property type="match status" value="2"/>
</dbReference>
<dbReference type="InterPro" id="IPR051460">
    <property type="entry name" value="HdrC_iron-sulfur_subunit"/>
</dbReference>
<dbReference type="PROSITE" id="PS51379">
    <property type="entry name" value="4FE4S_FER_2"/>
    <property type="match status" value="1"/>
</dbReference>
<keyword evidence="3 10" id="KW-0812">Transmembrane</keyword>
<proteinExistence type="predicted"/>
<accession>A0A1H0MTX2</accession>
<dbReference type="GO" id="GO:0016491">
    <property type="term" value="F:oxidoreductase activity"/>
    <property type="evidence" value="ECO:0007669"/>
    <property type="project" value="UniProtKB-KW"/>
</dbReference>
<protein>
    <submittedName>
        <fullName evidence="12">Nitrate reductase gamma subunit</fullName>
    </submittedName>
</protein>
<dbReference type="GO" id="GO:0046872">
    <property type="term" value="F:metal ion binding"/>
    <property type="evidence" value="ECO:0007669"/>
    <property type="project" value="UniProtKB-KW"/>
</dbReference>
<evidence type="ECO:0000256" key="4">
    <source>
        <dbReference type="ARBA" id="ARBA00022723"/>
    </source>
</evidence>
<name>A0A1H0MTX2_9BACT</name>
<evidence type="ECO:0000259" key="11">
    <source>
        <dbReference type="PROSITE" id="PS51379"/>
    </source>
</evidence>
<dbReference type="GO" id="GO:0051536">
    <property type="term" value="F:iron-sulfur cluster binding"/>
    <property type="evidence" value="ECO:0007669"/>
    <property type="project" value="UniProtKB-KW"/>
</dbReference>
<evidence type="ECO:0000256" key="6">
    <source>
        <dbReference type="ARBA" id="ARBA00023002"/>
    </source>
</evidence>
<dbReference type="OrthoDB" id="5410318at2"/>
<reference evidence="12 13" key="1">
    <citation type="submission" date="2016-10" db="EMBL/GenBank/DDBJ databases">
        <authorList>
            <person name="de Groot N.N."/>
        </authorList>
    </citation>
    <scope>NUCLEOTIDE SEQUENCE [LARGE SCALE GENOMIC DNA]</scope>
    <source>
        <strain evidence="12 13">DSM 12130</strain>
    </source>
</reference>
<dbReference type="PANTHER" id="PTHR43255:SF2">
    <property type="entry name" value="HETERODISULFIDE REDUCTASE RELATED PROTEIN"/>
    <property type="match status" value="1"/>
</dbReference>
<dbReference type="Pfam" id="PF13183">
    <property type="entry name" value="Fer4_8"/>
    <property type="match status" value="2"/>
</dbReference>
<dbReference type="InterPro" id="IPR017900">
    <property type="entry name" value="4Fe4S_Fe_S_CS"/>
</dbReference>
<feature type="transmembrane region" description="Helical" evidence="10">
    <location>
        <begin position="127"/>
        <end position="145"/>
    </location>
</feature>
<dbReference type="SUPFAM" id="SSF46548">
    <property type="entry name" value="alpha-helical ferredoxin"/>
    <property type="match status" value="2"/>
</dbReference>
<evidence type="ECO:0000256" key="1">
    <source>
        <dbReference type="ARBA" id="ARBA00004651"/>
    </source>
</evidence>
<evidence type="ECO:0000256" key="10">
    <source>
        <dbReference type="SAM" id="Phobius"/>
    </source>
</evidence>
<dbReference type="PANTHER" id="PTHR43255">
    <property type="entry name" value="IRON-SULFUR-BINDING OXIDOREDUCTASE FADF-RELATED-RELATED"/>
    <property type="match status" value="1"/>
</dbReference>
<keyword evidence="2" id="KW-1003">Cell membrane</keyword>
<dbReference type="InterPro" id="IPR036197">
    <property type="entry name" value="NarG-like_sf"/>
</dbReference>
<dbReference type="GO" id="GO:0005886">
    <property type="term" value="C:plasma membrane"/>
    <property type="evidence" value="ECO:0007669"/>
    <property type="project" value="UniProtKB-SubCell"/>
</dbReference>
<dbReference type="Gene3D" id="1.20.950.20">
    <property type="entry name" value="Transmembrane di-heme cytochromes, Chain C"/>
    <property type="match status" value="2"/>
</dbReference>
<evidence type="ECO:0000313" key="12">
    <source>
        <dbReference type="EMBL" id="SDO83908.1"/>
    </source>
</evidence>
<feature type="transmembrane region" description="Helical" evidence="10">
    <location>
        <begin position="274"/>
        <end position="292"/>
    </location>
</feature>
<comment type="subcellular location">
    <subcellularLocation>
        <location evidence="1">Cell membrane</location>
        <topology evidence="1">Multi-pass membrane protein</topology>
    </subcellularLocation>
</comment>
<feature type="transmembrane region" description="Helical" evidence="10">
    <location>
        <begin position="45"/>
        <end position="72"/>
    </location>
</feature>
<keyword evidence="7" id="KW-0408">Iron</keyword>
<gene>
    <name evidence="12" type="ORF">SAMN05660330_01187</name>
</gene>
<dbReference type="InterPro" id="IPR017896">
    <property type="entry name" value="4Fe4S_Fe-S-bd"/>
</dbReference>
<feature type="domain" description="4Fe-4S ferredoxin-type" evidence="11">
    <location>
        <begin position="380"/>
        <end position="408"/>
    </location>
</feature>
<feature type="transmembrane region" description="Helical" evidence="10">
    <location>
        <begin position="157"/>
        <end position="175"/>
    </location>
</feature>
<evidence type="ECO:0000256" key="3">
    <source>
        <dbReference type="ARBA" id="ARBA00022692"/>
    </source>
</evidence>
<evidence type="ECO:0000313" key="13">
    <source>
        <dbReference type="Proteomes" id="UP000199073"/>
    </source>
</evidence>
<evidence type="ECO:0000256" key="8">
    <source>
        <dbReference type="ARBA" id="ARBA00023014"/>
    </source>
</evidence>
<keyword evidence="4" id="KW-0479">Metal-binding</keyword>
<dbReference type="SUPFAM" id="SSF103501">
    <property type="entry name" value="Respiratory nitrate reductase 1 gamma chain"/>
    <property type="match status" value="2"/>
</dbReference>
<keyword evidence="6" id="KW-0560">Oxidoreductase</keyword>
<evidence type="ECO:0000256" key="9">
    <source>
        <dbReference type="ARBA" id="ARBA00023136"/>
    </source>
</evidence>
<dbReference type="RefSeq" id="WP_092220746.1">
    <property type="nucleotide sequence ID" value="NZ_FNJI01000006.1"/>
</dbReference>